<sequence length="97" mass="11221">MTVFSVSLRLPTTIPVGRFNAAQITELYQKYSDAVYGNILLLLIFREISEKTLENTFIELNLSHTKYCLKSCSDFTFINRIARKHCMEIIRTNALLD</sequence>
<evidence type="ECO:0000313" key="2">
    <source>
        <dbReference type="Proteomes" id="UP000652755"/>
    </source>
</evidence>
<proteinExistence type="predicted"/>
<gene>
    <name evidence="1" type="ORF">H7U22_10875</name>
</gene>
<dbReference type="EMBL" id="JACRYL010000008">
    <property type="protein sequence ID" value="MBC6110926.1"/>
    <property type="molecule type" value="Genomic_DNA"/>
</dbReference>
<name>A0ABR7KSC7_9SPHI</name>
<organism evidence="1 2">
    <name type="scientific">Pedobacter fastidiosus</name>
    <dbReference type="NCBI Taxonomy" id="2765361"/>
    <lineage>
        <taxon>Bacteria</taxon>
        <taxon>Pseudomonadati</taxon>
        <taxon>Bacteroidota</taxon>
        <taxon>Sphingobacteriia</taxon>
        <taxon>Sphingobacteriales</taxon>
        <taxon>Sphingobacteriaceae</taxon>
        <taxon>Pedobacter</taxon>
    </lineage>
</organism>
<evidence type="ECO:0000313" key="1">
    <source>
        <dbReference type="EMBL" id="MBC6110926.1"/>
    </source>
</evidence>
<dbReference type="Proteomes" id="UP000652755">
    <property type="component" value="Unassembled WGS sequence"/>
</dbReference>
<dbReference type="RefSeq" id="WP_187071392.1">
    <property type="nucleotide sequence ID" value="NZ_JACRYL010000008.1"/>
</dbReference>
<reference evidence="1 2" key="1">
    <citation type="submission" date="2020-08" db="EMBL/GenBank/DDBJ databases">
        <authorList>
            <person name="Sun Q."/>
            <person name="Inoue M."/>
        </authorList>
    </citation>
    <scope>NUCLEOTIDE SEQUENCE [LARGE SCALE GENOMIC DNA]</scope>
    <source>
        <strain evidence="1 2">CCM 8938</strain>
    </source>
</reference>
<accession>A0ABR7KSC7</accession>
<comment type="caution">
    <text evidence="1">The sequence shown here is derived from an EMBL/GenBank/DDBJ whole genome shotgun (WGS) entry which is preliminary data.</text>
</comment>
<protein>
    <submittedName>
        <fullName evidence="1">Uncharacterized protein</fullName>
    </submittedName>
</protein>
<keyword evidence="2" id="KW-1185">Reference proteome</keyword>